<dbReference type="EMBL" id="VLXZ01000001">
    <property type="protein sequence ID" value="TSB48543.1"/>
    <property type="molecule type" value="Genomic_DNA"/>
</dbReference>
<accession>A0A554A4C7</accession>
<dbReference type="OrthoDB" id="2890438at2"/>
<sequence length="132" mass="15478">MKKKLLISFISIFIVVGGIFVVRGFTQTGVTALDDSFTREFLDEDIEVGKGFYFYEARNGKYTMWFPEDFYINKDQSFYQSNERMELVRLLSSESAKYDESIQLNYRGRSHDNKNTIESRFQELLVALSFNS</sequence>
<evidence type="ECO:0000313" key="2">
    <source>
        <dbReference type="Proteomes" id="UP000318521"/>
    </source>
</evidence>
<comment type="caution">
    <text evidence="1">The sequence shown here is derived from an EMBL/GenBank/DDBJ whole genome shotgun (WGS) entry which is preliminary data.</text>
</comment>
<dbReference type="Proteomes" id="UP000318521">
    <property type="component" value="Unassembled WGS sequence"/>
</dbReference>
<keyword evidence="2" id="KW-1185">Reference proteome</keyword>
<proteinExistence type="predicted"/>
<reference evidence="1 2" key="1">
    <citation type="submission" date="2019-07" db="EMBL/GenBank/DDBJ databases">
        <authorList>
            <person name="Park Y.J."/>
            <person name="Jeong S.E."/>
            <person name="Jung H.S."/>
        </authorList>
    </citation>
    <scope>NUCLEOTIDE SEQUENCE [LARGE SCALE GENOMIC DNA]</scope>
    <source>
        <strain evidence="2">P16(2019)</strain>
    </source>
</reference>
<name>A0A554A4C7_9BACI</name>
<dbReference type="RefSeq" id="WP_143846887.1">
    <property type="nucleotide sequence ID" value="NZ_VLXZ01000001.1"/>
</dbReference>
<evidence type="ECO:0000313" key="1">
    <source>
        <dbReference type="EMBL" id="TSB48543.1"/>
    </source>
</evidence>
<protein>
    <submittedName>
        <fullName evidence="1">Uncharacterized protein</fullName>
    </submittedName>
</protein>
<organism evidence="1 2">
    <name type="scientific">Alkalicoccobacillus porphyridii</name>
    <dbReference type="NCBI Taxonomy" id="2597270"/>
    <lineage>
        <taxon>Bacteria</taxon>
        <taxon>Bacillati</taxon>
        <taxon>Bacillota</taxon>
        <taxon>Bacilli</taxon>
        <taxon>Bacillales</taxon>
        <taxon>Bacillaceae</taxon>
        <taxon>Alkalicoccobacillus</taxon>
    </lineage>
</organism>
<dbReference type="AlphaFoldDB" id="A0A554A4C7"/>
<gene>
    <name evidence="1" type="ORF">FN960_03035</name>
</gene>